<dbReference type="Proteomes" id="UP000032679">
    <property type="component" value="Unassembled WGS sequence"/>
</dbReference>
<keyword evidence="1" id="KW-0812">Transmembrane</keyword>
<dbReference type="OrthoDB" id="1523414at2"/>
<keyword evidence="3" id="KW-1185">Reference proteome</keyword>
<evidence type="ECO:0000313" key="3">
    <source>
        <dbReference type="Proteomes" id="UP000032679"/>
    </source>
</evidence>
<gene>
    <name evidence="2" type="ORF">Tasa_031_022</name>
</gene>
<dbReference type="STRING" id="1231623.Tasa_031_022"/>
<evidence type="ECO:0000313" key="2">
    <source>
        <dbReference type="EMBL" id="GAN54804.1"/>
    </source>
</evidence>
<accession>A0A0D6MMA5</accession>
<evidence type="ECO:0000256" key="1">
    <source>
        <dbReference type="SAM" id="Phobius"/>
    </source>
</evidence>
<dbReference type="GO" id="GO:0005886">
    <property type="term" value="C:plasma membrane"/>
    <property type="evidence" value="ECO:0007669"/>
    <property type="project" value="TreeGrafter"/>
</dbReference>
<feature type="transmembrane region" description="Helical" evidence="1">
    <location>
        <begin position="12"/>
        <end position="31"/>
    </location>
</feature>
<sequence>MVGVLAWVRRRATFLGVVVFPTLVAAGYYGLVASPQYMSEAEFVVRGQTSQTPGMLAGLLSPGSSSGSEDTYAVQDYVTSRDAAHLLLQTQDLARVYDTPKADAIARFPNFYSGTTFEHFFSYYRRHVKAELDTTTGLSTLQVRTFSATDSQRIAKALLTAAEQLVNEMNARQRENTIAASLRERDAAIARLRVVNSKIDAYRNQTAMIDPQRQSQPLLKDIAGLETMQMTTRIQLEQLRRSTPNSPLIDVLNRRLTALGEEIAQSSTKVTGADSSFVPKISGYDELTFQRQLLEREVSAADAALDAARIQADRQQLYLDEVTQPDLPDYAAYPRSLADVAIVFATMLAFYLMGALLISGAREHKSV</sequence>
<feature type="transmembrane region" description="Helical" evidence="1">
    <location>
        <begin position="340"/>
        <end position="361"/>
    </location>
</feature>
<dbReference type="AlphaFoldDB" id="A0A0D6MMA5"/>
<dbReference type="EMBL" id="BALE01000031">
    <property type="protein sequence ID" value="GAN54804.1"/>
    <property type="molecule type" value="Genomic_DNA"/>
</dbReference>
<dbReference type="PANTHER" id="PTHR32309">
    <property type="entry name" value="TYROSINE-PROTEIN KINASE"/>
    <property type="match status" value="1"/>
</dbReference>
<reference evidence="2 3" key="1">
    <citation type="submission" date="2012-10" db="EMBL/GenBank/DDBJ databases">
        <title>Genome sequencing of Tanticharoenia sakaeratensis NBRC 103193.</title>
        <authorList>
            <person name="Azuma Y."/>
            <person name="Hadano H."/>
            <person name="Hirakawa H."/>
            <person name="Matsushita K."/>
        </authorList>
    </citation>
    <scope>NUCLEOTIDE SEQUENCE [LARGE SCALE GENOMIC DNA]</scope>
    <source>
        <strain evidence="2 3">NBRC 103193</strain>
    </source>
</reference>
<proteinExistence type="predicted"/>
<keyword evidence="1" id="KW-1133">Transmembrane helix</keyword>
<organism evidence="2 3">
    <name type="scientific">Tanticharoenia sakaeratensis NBRC 103193</name>
    <dbReference type="NCBI Taxonomy" id="1231623"/>
    <lineage>
        <taxon>Bacteria</taxon>
        <taxon>Pseudomonadati</taxon>
        <taxon>Pseudomonadota</taxon>
        <taxon>Alphaproteobacteria</taxon>
        <taxon>Acetobacterales</taxon>
        <taxon>Acetobacteraceae</taxon>
        <taxon>Tanticharoenia</taxon>
    </lineage>
</organism>
<dbReference type="InterPro" id="IPR050445">
    <property type="entry name" value="Bact_polysacc_biosynth/exp"/>
</dbReference>
<protein>
    <submittedName>
        <fullName evidence="2">Capsule polysaccharide export inner-membrane protein ctrB</fullName>
    </submittedName>
</protein>
<name>A0A0D6MMA5_9PROT</name>
<keyword evidence="1" id="KW-0472">Membrane</keyword>
<dbReference type="GO" id="GO:0004713">
    <property type="term" value="F:protein tyrosine kinase activity"/>
    <property type="evidence" value="ECO:0007669"/>
    <property type="project" value="TreeGrafter"/>
</dbReference>
<comment type="caution">
    <text evidence="2">The sequence shown here is derived from an EMBL/GenBank/DDBJ whole genome shotgun (WGS) entry which is preliminary data.</text>
</comment>
<dbReference type="PANTHER" id="PTHR32309:SF13">
    <property type="entry name" value="FERRIC ENTEROBACTIN TRANSPORT PROTEIN FEPE"/>
    <property type="match status" value="1"/>
</dbReference>